<feature type="transmembrane region" description="Helical" evidence="8">
    <location>
        <begin position="118"/>
        <end position="147"/>
    </location>
</feature>
<feature type="transmembrane region" description="Helical" evidence="8">
    <location>
        <begin position="198"/>
        <end position="218"/>
    </location>
</feature>
<dbReference type="Pfam" id="PF13231">
    <property type="entry name" value="PMT_2"/>
    <property type="match status" value="1"/>
</dbReference>
<protein>
    <submittedName>
        <fullName evidence="10">Phospholipid carrier-dependent glycosyltransferase</fullName>
    </submittedName>
</protein>
<dbReference type="OrthoDB" id="9811222at2"/>
<keyword evidence="2" id="KW-1003">Cell membrane</keyword>
<evidence type="ECO:0000313" key="10">
    <source>
        <dbReference type="EMBL" id="RJF86919.1"/>
    </source>
</evidence>
<accession>A0A418WAA3</accession>
<evidence type="ECO:0000256" key="8">
    <source>
        <dbReference type="SAM" id="Phobius"/>
    </source>
</evidence>
<feature type="transmembrane region" description="Helical" evidence="8">
    <location>
        <begin position="15"/>
        <end position="35"/>
    </location>
</feature>
<comment type="caution">
    <text evidence="10">The sequence shown here is derived from an EMBL/GenBank/DDBJ whole genome shotgun (WGS) entry which is preliminary data.</text>
</comment>
<evidence type="ECO:0000256" key="3">
    <source>
        <dbReference type="ARBA" id="ARBA00022676"/>
    </source>
</evidence>
<evidence type="ECO:0000256" key="2">
    <source>
        <dbReference type="ARBA" id="ARBA00022475"/>
    </source>
</evidence>
<evidence type="ECO:0000256" key="5">
    <source>
        <dbReference type="ARBA" id="ARBA00022692"/>
    </source>
</evidence>
<evidence type="ECO:0000256" key="4">
    <source>
        <dbReference type="ARBA" id="ARBA00022679"/>
    </source>
</evidence>
<feature type="transmembrane region" description="Helical" evidence="8">
    <location>
        <begin position="249"/>
        <end position="270"/>
    </location>
</feature>
<organism evidence="10 11">
    <name type="scientific">Oleomonas cavernae</name>
    <dbReference type="NCBI Taxonomy" id="2320859"/>
    <lineage>
        <taxon>Bacteria</taxon>
        <taxon>Pseudomonadati</taxon>
        <taxon>Pseudomonadota</taxon>
        <taxon>Alphaproteobacteria</taxon>
        <taxon>Acetobacterales</taxon>
        <taxon>Acetobacteraceae</taxon>
        <taxon>Oleomonas</taxon>
    </lineage>
</organism>
<dbReference type="AlphaFoldDB" id="A0A418WAA3"/>
<evidence type="ECO:0000256" key="1">
    <source>
        <dbReference type="ARBA" id="ARBA00004651"/>
    </source>
</evidence>
<dbReference type="GO" id="GO:0009103">
    <property type="term" value="P:lipopolysaccharide biosynthetic process"/>
    <property type="evidence" value="ECO:0007669"/>
    <property type="project" value="UniProtKB-ARBA"/>
</dbReference>
<dbReference type="GO" id="GO:0016763">
    <property type="term" value="F:pentosyltransferase activity"/>
    <property type="evidence" value="ECO:0007669"/>
    <property type="project" value="TreeGrafter"/>
</dbReference>
<comment type="subcellular location">
    <subcellularLocation>
        <location evidence="1">Cell membrane</location>
        <topology evidence="1">Multi-pass membrane protein</topology>
    </subcellularLocation>
</comment>
<keyword evidence="5 8" id="KW-0812">Transmembrane</keyword>
<feature type="transmembrane region" description="Helical" evidence="8">
    <location>
        <begin position="336"/>
        <end position="357"/>
    </location>
</feature>
<feature type="transmembrane region" description="Helical" evidence="8">
    <location>
        <begin position="282"/>
        <end position="300"/>
    </location>
</feature>
<feature type="transmembrane region" description="Helical" evidence="8">
    <location>
        <begin position="89"/>
        <end position="106"/>
    </location>
</feature>
<feature type="transmembrane region" description="Helical" evidence="8">
    <location>
        <begin position="159"/>
        <end position="186"/>
    </location>
</feature>
<feature type="domain" description="Glycosyltransferase RgtA/B/C/D-like" evidence="9">
    <location>
        <begin position="60"/>
        <end position="218"/>
    </location>
</feature>
<keyword evidence="7 8" id="KW-0472">Membrane</keyword>
<dbReference type="Proteomes" id="UP000284605">
    <property type="component" value="Unassembled WGS sequence"/>
</dbReference>
<name>A0A418WAA3_9PROT</name>
<evidence type="ECO:0000256" key="6">
    <source>
        <dbReference type="ARBA" id="ARBA00022989"/>
    </source>
</evidence>
<evidence type="ECO:0000256" key="7">
    <source>
        <dbReference type="ARBA" id="ARBA00023136"/>
    </source>
</evidence>
<proteinExistence type="predicted"/>
<reference evidence="10 11" key="1">
    <citation type="submission" date="2018-09" db="EMBL/GenBank/DDBJ databases">
        <authorList>
            <person name="Zhu H."/>
        </authorList>
    </citation>
    <scope>NUCLEOTIDE SEQUENCE [LARGE SCALE GENOMIC DNA]</scope>
    <source>
        <strain evidence="10 11">K1W22B-8</strain>
    </source>
</reference>
<feature type="transmembrane region" description="Helical" evidence="8">
    <location>
        <begin position="306"/>
        <end position="324"/>
    </location>
</feature>
<dbReference type="GO" id="GO:0005886">
    <property type="term" value="C:plasma membrane"/>
    <property type="evidence" value="ECO:0007669"/>
    <property type="project" value="UniProtKB-SubCell"/>
</dbReference>
<keyword evidence="6 8" id="KW-1133">Transmembrane helix</keyword>
<evidence type="ECO:0000259" key="9">
    <source>
        <dbReference type="Pfam" id="PF13231"/>
    </source>
</evidence>
<feature type="transmembrane region" description="Helical" evidence="8">
    <location>
        <begin position="47"/>
        <end position="69"/>
    </location>
</feature>
<dbReference type="PANTHER" id="PTHR33908:SF11">
    <property type="entry name" value="MEMBRANE PROTEIN"/>
    <property type="match status" value="1"/>
</dbReference>
<dbReference type="EMBL" id="QYUK01000011">
    <property type="protein sequence ID" value="RJF86919.1"/>
    <property type="molecule type" value="Genomic_DNA"/>
</dbReference>
<keyword evidence="3" id="KW-0328">Glycosyltransferase</keyword>
<keyword evidence="11" id="KW-1185">Reference proteome</keyword>
<gene>
    <name evidence="10" type="ORF">D3874_07710</name>
</gene>
<evidence type="ECO:0000313" key="11">
    <source>
        <dbReference type="Proteomes" id="UP000284605"/>
    </source>
</evidence>
<dbReference type="RefSeq" id="WP_119777563.1">
    <property type="nucleotide sequence ID" value="NZ_QYUK01000011.1"/>
</dbReference>
<dbReference type="InterPro" id="IPR038731">
    <property type="entry name" value="RgtA/B/C-like"/>
</dbReference>
<sequence>MSAPAPAPPAPSGHLALVVAIAAGIAALRVAALAIGDLPLYLDEAQYWFWAQDLAFGYFSKPPLIAWAIAGTTAICGDGAACVKLASPLAYALAPIFAYLLGRNLFSDRVGLLSAIGFATLPGVAFSGFIISTDPLLLLFWVMGLWAYERGLATGSRPYWLALGVALGLGLLAKYAMAYFALPALIVMALRPKGLRSWGGLALAGLVGLAILSPNLIWNAQSGFETFRHTAANASVGARIGNVAGVVDFLADQAAILGGFSLILIAVLIRPRASFAGRGERFLGWFSLPILALLIVQAFLSRAHGNWAAVAFPALVVLIVAVLDRLDWPRLLKATLAFHAVILLVLTAGIAIGQVPFVELTTKTDPFRWVRGWDRLAGAVDGLRRQGADRVVITTERGATAELVYWLRDSGAVIRRWSNAADGAPDDSFALVLDINDARGRDAVIVSRSDNLSAELIAAFAAVEAPVKVEMRPYPDPKGTYYLFVGHQFRGRETP</sequence>
<keyword evidence="4 10" id="KW-0808">Transferase</keyword>
<dbReference type="PANTHER" id="PTHR33908">
    <property type="entry name" value="MANNOSYLTRANSFERASE YKCB-RELATED"/>
    <property type="match status" value="1"/>
</dbReference>
<dbReference type="InterPro" id="IPR050297">
    <property type="entry name" value="LipidA_mod_glycosyltrf_83"/>
</dbReference>